<keyword evidence="2" id="KW-0863">Zinc-finger</keyword>
<dbReference type="InterPro" id="IPR000962">
    <property type="entry name" value="Znf_DskA_TraR"/>
</dbReference>
<evidence type="ECO:0000313" key="6">
    <source>
        <dbReference type="EMBL" id="QDE33194.1"/>
    </source>
</evidence>
<evidence type="ECO:0000313" key="7">
    <source>
        <dbReference type="Proteomes" id="UP000319809"/>
    </source>
</evidence>
<keyword evidence="1" id="KW-0479">Metal-binding</keyword>
<evidence type="ECO:0000256" key="4">
    <source>
        <dbReference type="PROSITE-ProRule" id="PRU00510"/>
    </source>
</evidence>
<name>A0A4Y5YKE7_9GAMM</name>
<feature type="zinc finger region" description="dksA C4-type" evidence="4">
    <location>
        <begin position="61"/>
        <end position="85"/>
    </location>
</feature>
<sequence>MQLIKKPLQATDVAHISMKTPLGNVIDYLSQIKLSNTDTFSKLMRLEAAYCQLELGLYGICSDCEMDIEPSRLIADPTEQRCAQCEQKFLSEHRHELRLNH</sequence>
<keyword evidence="3" id="KW-0862">Zinc</keyword>
<dbReference type="Pfam" id="PF01258">
    <property type="entry name" value="zf-dskA_traR"/>
    <property type="match status" value="1"/>
</dbReference>
<dbReference type="Proteomes" id="UP000319809">
    <property type="component" value="Chromosome"/>
</dbReference>
<proteinExistence type="predicted"/>
<keyword evidence="7" id="KW-1185">Reference proteome</keyword>
<dbReference type="EMBL" id="CP041036">
    <property type="protein sequence ID" value="QDE33194.1"/>
    <property type="molecule type" value="Genomic_DNA"/>
</dbReference>
<organism evidence="6 7">
    <name type="scientific">Shewanella polaris</name>
    <dbReference type="NCBI Taxonomy" id="2588449"/>
    <lineage>
        <taxon>Bacteria</taxon>
        <taxon>Pseudomonadati</taxon>
        <taxon>Pseudomonadota</taxon>
        <taxon>Gammaproteobacteria</taxon>
        <taxon>Alteromonadales</taxon>
        <taxon>Shewanellaceae</taxon>
        <taxon>Shewanella</taxon>
    </lineage>
</organism>
<dbReference type="PROSITE" id="PS51128">
    <property type="entry name" value="ZF_DKSA_2"/>
    <property type="match status" value="1"/>
</dbReference>
<evidence type="ECO:0000259" key="5">
    <source>
        <dbReference type="Pfam" id="PF01258"/>
    </source>
</evidence>
<dbReference type="KEGG" id="spol:FH971_07745"/>
<dbReference type="AlphaFoldDB" id="A0A4Y5YKE7"/>
<accession>A0A4Y5YKE7</accession>
<protein>
    <submittedName>
        <fullName evidence="6">TraR/DksA family transcriptional regulator</fullName>
    </submittedName>
</protein>
<evidence type="ECO:0000256" key="2">
    <source>
        <dbReference type="ARBA" id="ARBA00022771"/>
    </source>
</evidence>
<dbReference type="InterPro" id="IPR020458">
    <property type="entry name" value="Znf_DskA_TraR_CS"/>
</dbReference>
<dbReference type="GO" id="GO:0008270">
    <property type="term" value="F:zinc ion binding"/>
    <property type="evidence" value="ECO:0007669"/>
    <property type="project" value="UniProtKB-KW"/>
</dbReference>
<reference evidence="6 7" key="1">
    <citation type="submission" date="2019-06" db="EMBL/GenBank/DDBJ databases">
        <title>The genome of Shewanella sp. SM1901.</title>
        <authorList>
            <person name="Cha Q."/>
        </authorList>
    </citation>
    <scope>NUCLEOTIDE SEQUENCE [LARGE SCALE GENOMIC DNA]</scope>
    <source>
        <strain evidence="6 7">SM1901</strain>
    </source>
</reference>
<dbReference type="PROSITE" id="PS01102">
    <property type="entry name" value="ZF_DKSA_1"/>
    <property type="match status" value="1"/>
</dbReference>
<dbReference type="Gene3D" id="1.20.120.910">
    <property type="entry name" value="DksA, coiled-coil domain"/>
    <property type="match status" value="1"/>
</dbReference>
<gene>
    <name evidence="6" type="ORF">FH971_07745</name>
</gene>
<evidence type="ECO:0000256" key="3">
    <source>
        <dbReference type="ARBA" id="ARBA00022833"/>
    </source>
</evidence>
<evidence type="ECO:0000256" key="1">
    <source>
        <dbReference type="ARBA" id="ARBA00022723"/>
    </source>
</evidence>
<dbReference type="SUPFAM" id="SSF57716">
    <property type="entry name" value="Glucocorticoid receptor-like (DNA-binding domain)"/>
    <property type="match status" value="1"/>
</dbReference>
<feature type="domain" description="Zinc finger DksA/TraR C4-type" evidence="5">
    <location>
        <begin position="56"/>
        <end position="88"/>
    </location>
</feature>